<feature type="transmembrane region" description="Helical" evidence="1">
    <location>
        <begin position="113"/>
        <end position="131"/>
    </location>
</feature>
<name>A0A0X3NFC5_SCHSO</name>
<keyword evidence="1" id="KW-0472">Membrane</keyword>
<protein>
    <submittedName>
        <fullName evidence="2">Uncharacterized protein</fullName>
    </submittedName>
</protein>
<organism evidence="2">
    <name type="scientific">Schistocephalus solidus</name>
    <name type="common">Tapeworm</name>
    <dbReference type="NCBI Taxonomy" id="70667"/>
    <lineage>
        <taxon>Eukaryota</taxon>
        <taxon>Metazoa</taxon>
        <taxon>Spiralia</taxon>
        <taxon>Lophotrochozoa</taxon>
        <taxon>Platyhelminthes</taxon>
        <taxon>Cestoda</taxon>
        <taxon>Eucestoda</taxon>
        <taxon>Diphyllobothriidea</taxon>
        <taxon>Diphyllobothriidae</taxon>
        <taxon>Schistocephalus</taxon>
    </lineage>
</organism>
<dbReference type="AlphaFoldDB" id="A0A0X3NFC5"/>
<gene>
    <name evidence="2" type="ORF">TR152888</name>
</gene>
<sequence length="136" mass="15356">MNYCRIDFPVTQKIHRQYTHGRDVEQLKKLIRSLSLRMSRCILPGSSNNFLSNSKCVNAHEAPFHVQMVCGPKSYRLLLYLPGTQVSITQTATHQEGTNNQGNESIIKTDGSLVWAFGLILLATLICCRLFESQLT</sequence>
<dbReference type="EMBL" id="GEEE01024516">
    <property type="protein sequence ID" value="JAP38709.1"/>
    <property type="molecule type" value="Transcribed_RNA"/>
</dbReference>
<evidence type="ECO:0000313" key="2">
    <source>
        <dbReference type="EMBL" id="JAP38709.1"/>
    </source>
</evidence>
<reference evidence="2" key="1">
    <citation type="submission" date="2016-01" db="EMBL/GenBank/DDBJ databases">
        <title>Reference transcriptome for the parasite Schistocephalus solidus: insights into the molecular evolution of parasitism.</title>
        <authorList>
            <person name="Hebert F.O."/>
            <person name="Grambauer S."/>
            <person name="Barber I."/>
            <person name="Landry C.R."/>
            <person name="Aubin-Horth N."/>
        </authorList>
    </citation>
    <scope>NUCLEOTIDE SEQUENCE</scope>
</reference>
<keyword evidence="1" id="KW-1133">Transmembrane helix</keyword>
<proteinExistence type="predicted"/>
<evidence type="ECO:0000256" key="1">
    <source>
        <dbReference type="SAM" id="Phobius"/>
    </source>
</evidence>
<dbReference type="EMBL" id="GEEE01010478">
    <property type="protein sequence ID" value="JAP52747.1"/>
    <property type="molecule type" value="Transcribed_RNA"/>
</dbReference>
<accession>A0A0X3NFC5</accession>
<keyword evidence="1" id="KW-0812">Transmembrane</keyword>